<evidence type="ECO:0000259" key="11">
    <source>
        <dbReference type="PROSITE" id="PS50113"/>
    </source>
</evidence>
<evidence type="ECO:0000259" key="10">
    <source>
        <dbReference type="PROSITE" id="PS50112"/>
    </source>
</evidence>
<dbReference type="InterPro" id="IPR050736">
    <property type="entry name" value="Sensor_HK_Regulatory"/>
</dbReference>
<dbReference type="PANTHER" id="PTHR43711:SF26">
    <property type="entry name" value="SENSOR HISTIDINE KINASE RCSC"/>
    <property type="match status" value="1"/>
</dbReference>
<dbReference type="SUPFAM" id="SSF55785">
    <property type="entry name" value="PYP-like sensor domain (PAS domain)"/>
    <property type="match status" value="2"/>
</dbReference>
<feature type="domain" description="PAS" evidence="10">
    <location>
        <begin position="199"/>
        <end position="245"/>
    </location>
</feature>
<keyword evidence="7" id="KW-0175">Coiled coil</keyword>
<dbReference type="InterPro" id="IPR036097">
    <property type="entry name" value="HisK_dim/P_sf"/>
</dbReference>
<dbReference type="Gene3D" id="1.10.287.130">
    <property type="match status" value="1"/>
</dbReference>
<dbReference type="OrthoDB" id="9813394at2"/>
<keyword evidence="6" id="KW-0902">Two-component regulatory system</keyword>
<keyword evidence="4" id="KW-0808">Transferase</keyword>
<evidence type="ECO:0000256" key="4">
    <source>
        <dbReference type="ARBA" id="ARBA00022679"/>
    </source>
</evidence>
<dbReference type="InterPro" id="IPR003661">
    <property type="entry name" value="HisK_dim/P_dom"/>
</dbReference>
<dbReference type="InterPro" id="IPR013655">
    <property type="entry name" value="PAS_fold_3"/>
</dbReference>
<keyword evidence="8" id="KW-0472">Membrane</keyword>
<keyword evidence="5 12" id="KW-0418">Kinase</keyword>
<dbReference type="Pfam" id="PF13426">
    <property type="entry name" value="PAS_9"/>
    <property type="match status" value="1"/>
</dbReference>
<dbReference type="PROSITE" id="PS50113">
    <property type="entry name" value="PAC"/>
    <property type="match status" value="2"/>
</dbReference>
<reference evidence="13" key="1">
    <citation type="submission" date="2019-11" db="EMBL/GenBank/DDBJ databases">
        <title>Genome sequence of Heliorestis convoluta strain HH, an alkaliphilic and minimalistic phototrophic bacterium from a soda lake in Egypt.</title>
        <authorList>
            <person name="Dewey E.D."/>
            <person name="Stokes L.M."/>
            <person name="Burchell B.M."/>
            <person name="Shaffer K.N."/>
            <person name="Huntington A.M."/>
            <person name="Baker J.M."/>
            <person name="Nadendla S."/>
            <person name="Giglio M.G."/>
            <person name="Touchman J.W."/>
            <person name="Blankenship R.E."/>
            <person name="Madigan M.T."/>
            <person name="Sattley W.M."/>
        </authorList>
    </citation>
    <scope>NUCLEOTIDE SEQUENCE [LARGE SCALE GENOMIC DNA]</scope>
    <source>
        <strain evidence="13">HH</strain>
    </source>
</reference>
<dbReference type="EC" id="2.7.13.3" evidence="2"/>
<evidence type="ECO:0000313" key="12">
    <source>
        <dbReference type="EMBL" id="QGG47612.1"/>
    </source>
</evidence>
<dbReference type="Gene3D" id="3.30.450.20">
    <property type="entry name" value="PAS domain"/>
    <property type="match status" value="2"/>
</dbReference>
<keyword evidence="8" id="KW-1133">Transmembrane helix</keyword>
<evidence type="ECO:0000256" key="7">
    <source>
        <dbReference type="SAM" id="Coils"/>
    </source>
</evidence>
<dbReference type="SUPFAM" id="SSF55874">
    <property type="entry name" value="ATPase domain of HSP90 chaperone/DNA topoisomerase II/histidine kinase"/>
    <property type="match status" value="1"/>
</dbReference>
<dbReference type="Pfam" id="PF00512">
    <property type="entry name" value="HisKA"/>
    <property type="match status" value="1"/>
</dbReference>
<feature type="transmembrane region" description="Helical" evidence="8">
    <location>
        <begin position="12"/>
        <end position="32"/>
    </location>
</feature>
<evidence type="ECO:0000256" key="8">
    <source>
        <dbReference type="SAM" id="Phobius"/>
    </source>
</evidence>
<evidence type="ECO:0000256" key="3">
    <source>
        <dbReference type="ARBA" id="ARBA00022553"/>
    </source>
</evidence>
<keyword evidence="3" id="KW-0597">Phosphoprotein</keyword>
<dbReference type="RefSeq" id="WP_153724953.1">
    <property type="nucleotide sequence ID" value="NZ_CP045875.1"/>
</dbReference>
<dbReference type="InterPro" id="IPR036890">
    <property type="entry name" value="HATPase_C_sf"/>
</dbReference>
<evidence type="ECO:0000313" key="13">
    <source>
        <dbReference type="Proteomes" id="UP000366051"/>
    </source>
</evidence>
<organism evidence="12 13">
    <name type="scientific">Heliorestis convoluta</name>
    <dbReference type="NCBI Taxonomy" id="356322"/>
    <lineage>
        <taxon>Bacteria</taxon>
        <taxon>Bacillati</taxon>
        <taxon>Bacillota</taxon>
        <taxon>Clostridia</taxon>
        <taxon>Eubacteriales</taxon>
        <taxon>Heliobacteriaceae</taxon>
        <taxon>Heliorestis</taxon>
    </lineage>
</organism>
<dbReference type="NCBIfam" id="TIGR00229">
    <property type="entry name" value="sensory_box"/>
    <property type="match status" value="2"/>
</dbReference>
<accession>A0A5Q2N2V4</accession>
<dbReference type="InterPro" id="IPR035965">
    <property type="entry name" value="PAS-like_dom_sf"/>
</dbReference>
<dbReference type="GO" id="GO:0000155">
    <property type="term" value="F:phosphorelay sensor kinase activity"/>
    <property type="evidence" value="ECO:0007669"/>
    <property type="project" value="InterPro"/>
</dbReference>
<dbReference type="SMART" id="SM00387">
    <property type="entry name" value="HATPase_c"/>
    <property type="match status" value="1"/>
</dbReference>
<dbReference type="CDD" id="cd00130">
    <property type="entry name" value="PAS"/>
    <property type="match status" value="2"/>
</dbReference>
<feature type="domain" description="PAS" evidence="10">
    <location>
        <begin position="77"/>
        <end position="145"/>
    </location>
</feature>
<dbReference type="EMBL" id="CP045875">
    <property type="protein sequence ID" value="QGG47612.1"/>
    <property type="molecule type" value="Genomic_DNA"/>
</dbReference>
<dbReference type="InterPro" id="IPR000700">
    <property type="entry name" value="PAS-assoc_C"/>
</dbReference>
<dbReference type="PANTHER" id="PTHR43711">
    <property type="entry name" value="TWO-COMPONENT HISTIDINE KINASE"/>
    <property type="match status" value="1"/>
</dbReference>
<dbReference type="SUPFAM" id="SSF47384">
    <property type="entry name" value="Homodimeric domain of signal transducing histidine kinase"/>
    <property type="match status" value="1"/>
</dbReference>
<dbReference type="SMART" id="SM00086">
    <property type="entry name" value="PAC"/>
    <property type="match status" value="2"/>
</dbReference>
<dbReference type="InterPro" id="IPR004358">
    <property type="entry name" value="Sig_transdc_His_kin-like_C"/>
</dbReference>
<dbReference type="SMART" id="SM00091">
    <property type="entry name" value="PAS"/>
    <property type="match status" value="2"/>
</dbReference>
<dbReference type="Pfam" id="PF08447">
    <property type="entry name" value="PAS_3"/>
    <property type="match status" value="1"/>
</dbReference>
<evidence type="ECO:0000256" key="2">
    <source>
        <dbReference type="ARBA" id="ARBA00012438"/>
    </source>
</evidence>
<evidence type="ECO:0000256" key="1">
    <source>
        <dbReference type="ARBA" id="ARBA00000085"/>
    </source>
</evidence>
<feature type="transmembrane region" description="Helical" evidence="8">
    <location>
        <begin position="44"/>
        <end position="63"/>
    </location>
</feature>
<protein>
    <recommendedName>
        <fullName evidence="2">histidine kinase</fullName>
        <ecNumber evidence="2">2.7.13.3</ecNumber>
    </recommendedName>
</protein>
<feature type="domain" description="Histidine kinase" evidence="9">
    <location>
        <begin position="356"/>
        <end position="574"/>
    </location>
</feature>
<dbReference type="PROSITE" id="PS50109">
    <property type="entry name" value="HIS_KIN"/>
    <property type="match status" value="1"/>
</dbReference>
<dbReference type="KEGG" id="hcv:FTV88_1465"/>
<dbReference type="Proteomes" id="UP000366051">
    <property type="component" value="Chromosome"/>
</dbReference>
<keyword evidence="8" id="KW-0812">Transmembrane</keyword>
<evidence type="ECO:0000256" key="5">
    <source>
        <dbReference type="ARBA" id="ARBA00022777"/>
    </source>
</evidence>
<dbReference type="SMART" id="SM00388">
    <property type="entry name" value="HisKA"/>
    <property type="match status" value="1"/>
</dbReference>
<dbReference type="Gene3D" id="3.30.565.10">
    <property type="entry name" value="Histidine kinase-like ATPase, C-terminal domain"/>
    <property type="match status" value="1"/>
</dbReference>
<feature type="coiled-coil region" evidence="7">
    <location>
        <begin position="322"/>
        <end position="356"/>
    </location>
</feature>
<dbReference type="InterPro" id="IPR003594">
    <property type="entry name" value="HATPase_dom"/>
</dbReference>
<keyword evidence="13" id="KW-1185">Reference proteome</keyword>
<name>A0A5Q2N2V4_9FIRM</name>
<dbReference type="InterPro" id="IPR000014">
    <property type="entry name" value="PAS"/>
</dbReference>
<gene>
    <name evidence="12" type="ORF">FTV88_1465</name>
</gene>
<dbReference type="FunFam" id="1.10.287.130:FF:000001">
    <property type="entry name" value="Two-component sensor histidine kinase"/>
    <property type="match status" value="1"/>
</dbReference>
<feature type="domain" description="PAC" evidence="11">
    <location>
        <begin position="270"/>
        <end position="324"/>
    </location>
</feature>
<evidence type="ECO:0000256" key="6">
    <source>
        <dbReference type="ARBA" id="ARBA00023012"/>
    </source>
</evidence>
<dbReference type="CDD" id="cd00082">
    <property type="entry name" value="HisKA"/>
    <property type="match status" value="1"/>
</dbReference>
<dbReference type="Pfam" id="PF02518">
    <property type="entry name" value="HATPase_c"/>
    <property type="match status" value="1"/>
</dbReference>
<comment type="catalytic activity">
    <reaction evidence="1">
        <text>ATP + protein L-histidine = ADP + protein N-phospho-L-histidine.</text>
        <dbReference type="EC" id="2.7.13.3"/>
    </reaction>
</comment>
<sequence>MKKLSLKVTLAYLIAASFWIVTTDILVIKLFLDSKDFPTVEIYKGLFFVITTGLMLFFMIQYYTEKIETMKNALLFSEDSLRLLAENAEDIIFRYLFYPTLTLQFISPAVERILGYKAKECYAYPELLYERIHPEDQEQFKKYIEHPNHKTHYYRCKNREDKWIWLSLRAVPLRDAQGKTIGVEGIVRDVTERIYCNDQLRKLSEAVRQSSNTLLITDQQGTIEYANDQCFQLTGYDSHEVIGNNPKIFQSGETPEEQYREMWKTIRSGQDWSGEILNKKKDGTLYWEEVLVTPIKNDRGVTTHFLGVKHDITERKEQERIIVEQNEALKLHAQHLEKLNEKLLQTEQLKNEFLSNISHELRTPLNAVIGFSQLIKDGEFEDSQQLVEFVDIIEKNGQELLTIITNILTLAKMESGTESFEKALVDVELLMDALHNYVESQPIQKGLTVVVEPQVEKLRLETDYEKVLRVLMHVLQNAIKFTSSGTITIKAEKRDNHIAFVITDTGIGIEPEEQKRLFQKFVQVDGTASRRYSGLGMGLALCQLTIHKLEGTIELYSEGKNKGTEVTIYLPLYQSDSA</sequence>
<dbReference type="InterPro" id="IPR001610">
    <property type="entry name" value="PAC"/>
</dbReference>
<proteinExistence type="predicted"/>
<dbReference type="PRINTS" id="PR00344">
    <property type="entry name" value="BCTRLSENSOR"/>
</dbReference>
<dbReference type="AlphaFoldDB" id="A0A5Q2N2V4"/>
<evidence type="ECO:0000259" key="9">
    <source>
        <dbReference type="PROSITE" id="PS50109"/>
    </source>
</evidence>
<dbReference type="InterPro" id="IPR005467">
    <property type="entry name" value="His_kinase_dom"/>
</dbReference>
<dbReference type="PROSITE" id="PS50112">
    <property type="entry name" value="PAS"/>
    <property type="match status" value="2"/>
</dbReference>
<feature type="domain" description="PAC" evidence="11">
    <location>
        <begin position="150"/>
        <end position="202"/>
    </location>
</feature>